<dbReference type="OrthoDB" id="251039at2759"/>
<evidence type="ECO:0000313" key="3">
    <source>
        <dbReference type="Proteomes" id="UP000015354"/>
    </source>
</evidence>
<sequence length="266" mass="29966">MSMEQSADLVLGEQQHYYTCILYDIPINLPLAQIGPHVVADPESDCVKQLLAAGSLVVPHQLHVFKEPLDTKFGYLSFFLNTKPQSDVNDSDTHQLMLEWIEKDLKAQLQKVQVSVKLGQPPENHSSVPFLLALNRYAAVLDPAQCISTKRIETFLLWKMEFNREGHNVKFNTCASAQRARSAATEENPVDEPEGHNPLDLDAWVSVGTLSARTIKGREFVWLKREIKTFPPLLVTNNDFNNATVDQDKLFTFLKEGLQPLVTVTP</sequence>
<gene>
    <name evidence="2" type="ORF">STCU_01095</name>
    <name evidence="1" type="ORF">STCU_05717</name>
</gene>
<reference evidence="1" key="2">
    <citation type="submission" date="2013-03" db="EMBL/GenBank/DDBJ databases">
        <authorList>
            <person name="Motta M.C.M."/>
            <person name="Martins A.C.A."/>
            <person name="Preta C.M.C.C."/>
            <person name="Silva R."/>
            <person name="de Souza S.S."/>
            <person name="Klein C.C."/>
            <person name="de Almeida L.G.P."/>
            <person name="Cunha O.L."/>
            <person name="Colabardini A.C."/>
            <person name="Lima B.A."/>
            <person name="Machado C.R."/>
            <person name="Soares C.M.A."/>
            <person name="de Menezes C.B.A."/>
            <person name="Bartolomeu D.C."/>
            <person name="Grisard E.C."/>
            <person name="Fantinatti-Garboggini F."/>
            <person name="Rodrigues-Luiz G.F."/>
            <person name="Wagner G."/>
            <person name="Goldman G.H."/>
            <person name="Fietto J.L.R."/>
            <person name="Ciapina L.P."/>
            <person name="Brocchi M."/>
            <person name="Elias M.C."/>
            <person name="Goldman M.H.S."/>
            <person name="Sagot M.-F."/>
            <person name="Pereira M."/>
            <person name="Stoco P.H."/>
            <person name="Teixeira S.M.R."/>
            <person name="de Mendonca-Neto R.P."/>
            <person name="Maciel T.E.F."/>
            <person name="Mendes T.A.O."/>
            <person name="Urmenyi T.P."/>
            <person name="Teixeira M.M.G."/>
            <person name="de Camargo E.F.P."/>
            <person name="de Sousa W."/>
            <person name="Schenkman S."/>
            <person name="de Vasconcelos A.T.R."/>
        </authorList>
    </citation>
    <scope>NUCLEOTIDE SEQUENCE</scope>
</reference>
<protein>
    <submittedName>
        <fullName evidence="1">Uncharacterized protein</fullName>
    </submittedName>
</protein>
<evidence type="ECO:0000313" key="1">
    <source>
        <dbReference type="EMBL" id="EPY27505.1"/>
    </source>
</evidence>
<dbReference type="AlphaFoldDB" id="S9VVR4"/>
<reference evidence="1 3" key="1">
    <citation type="journal article" date="2013" name="PLoS ONE">
        <title>Predicting the Proteins of Angomonas deanei, Strigomonas culicis and Their Respective Endosymbionts Reveals New Aspects of the Trypanosomatidae Family.</title>
        <authorList>
            <person name="Motta M.C."/>
            <person name="Martins A.C."/>
            <person name="de Souza S.S."/>
            <person name="Catta-Preta C.M."/>
            <person name="Silva R."/>
            <person name="Klein C.C."/>
            <person name="de Almeida L.G."/>
            <person name="de Lima Cunha O."/>
            <person name="Ciapina L.P."/>
            <person name="Brocchi M."/>
            <person name="Colabardini A.C."/>
            <person name="de Araujo Lima B."/>
            <person name="Machado C.R."/>
            <person name="de Almeida Soares C.M."/>
            <person name="Probst C.M."/>
            <person name="de Menezes C.B."/>
            <person name="Thompson C.E."/>
            <person name="Bartholomeu D.C."/>
            <person name="Gradia D.F."/>
            <person name="Pavoni D.P."/>
            <person name="Grisard E.C."/>
            <person name="Fantinatti-Garboggini F."/>
            <person name="Marchini F.K."/>
            <person name="Rodrigues-Luiz G.F."/>
            <person name="Wagner G."/>
            <person name="Goldman G.H."/>
            <person name="Fietto J.L."/>
            <person name="Elias M.C."/>
            <person name="Goldman M.H."/>
            <person name="Sagot M.F."/>
            <person name="Pereira M."/>
            <person name="Stoco P.H."/>
            <person name="de Mendonca-Neto R.P."/>
            <person name="Teixeira S.M."/>
            <person name="Maciel T.E."/>
            <person name="de Oliveira Mendes T.A."/>
            <person name="Urmenyi T.P."/>
            <person name="de Souza W."/>
            <person name="Schenkman S."/>
            <person name="de Vasconcelos A.T."/>
        </authorList>
    </citation>
    <scope>NUCLEOTIDE SEQUENCE [LARGE SCALE GENOMIC DNA]</scope>
</reference>
<organism evidence="1 3">
    <name type="scientific">Strigomonas culicis</name>
    <dbReference type="NCBI Taxonomy" id="28005"/>
    <lineage>
        <taxon>Eukaryota</taxon>
        <taxon>Discoba</taxon>
        <taxon>Euglenozoa</taxon>
        <taxon>Kinetoplastea</taxon>
        <taxon>Metakinetoplastina</taxon>
        <taxon>Trypanosomatida</taxon>
        <taxon>Trypanosomatidae</taxon>
        <taxon>Strigomonadinae</taxon>
        <taxon>Strigomonas</taxon>
    </lineage>
</organism>
<proteinExistence type="predicted"/>
<keyword evidence="3" id="KW-1185">Reference proteome</keyword>
<comment type="caution">
    <text evidence="1">The sequence shown here is derived from an EMBL/GenBank/DDBJ whole genome shotgun (WGS) entry which is preliminary data.</text>
</comment>
<evidence type="ECO:0000313" key="2">
    <source>
        <dbReference type="EMBL" id="EPY35579.1"/>
    </source>
</evidence>
<dbReference type="Proteomes" id="UP000015354">
    <property type="component" value="Unassembled WGS sequence"/>
</dbReference>
<name>S9VVR4_9TRYP</name>
<dbReference type="EMBL" id="ATMH01005717">
    <property type="protein sequence ID" value="EPY27505.1"/>
    <property type="molecule type" value="Genomic_DNA"/>
</dbReference>
<dbReference type="EMBL" id="ATMH01001095">
    <property type="protein sequence ID" value="EPY35579.1"/>
    <property type="molecule type" value="Genomic_DNA"/>
</dbReference>
<accession>S9VVR4</accession>